<evidence type="ECO:0000313" key="2">
    <source>
        <dbReference type="Proteomes" id="UP001372338"/>
    </source>
</evidence>
<protein>
    <submittedName>
        <fullName evidence="1">Uncharacterized protein</fullName>
    </submittedName>
</protein>
<sequence length="146" mass="16473">MLLGLCRRPILISMFPFFFIWFHHISLSFRFSLSLAFAPPPNRSLCAVARTTRDRGEDHHAFASFMCCVPLRWIRTKPRTSPSLTCSAVANREPPSCVKDLANRVLLEPATLVRNPVTALNGQKALPQSFLSSPSNSRQERNHVLL</sequence>
<dbReference type="Proteomes" id="UP001372338">
    <property type="component" value="Unassembled WGS sequence"/>
</dbReference>
<organism evidence="1 2">
    <name type="scientific">Crotalaria pallida</name>
    <name type="common">Smooth rattlebox</name>
    <name type="synonym">Crotalaria striata</name>
    <dbReference type="NCBI Taxonomy" id="3830"/>
    <lineage>
        <taxon>Eukaryota</taxon>
        <taxon>Viridiplantae</taxon>
        <taxon>Streptophyta</taxon>
        <taxon>Embryophyta</taxon>
        <taxon>Tracheophyta</taxon>
        <taxon>Spermatophyta</taxon>
        <taxon>Magnoliopsida</taxon>
        <taxon>eudicotyledons</taxon>
        <taxon>Gunneridae</taxon>
        <taxon>Pentapetalae</taxon>
        <taxon>rosids</taxon>
        <taxon>fabids</taxon>
        <taxon>Fabales</taxon>
        <taxon>Fabaceae</taxon>
        <taxon>Papilionoideae</taxon>
        <taxon>50 kb inversion clade</taxon>
        <taxon>genistoids sensu lato</taxon>
        <taxon>core genistoids</taxon>
        <taxon>Crotalarieae</taxon>
        <taxon>Crotalaria</taxon>
    </lineage>
</organism>
<reference evidence="1 2" key="1">
    <citation type="submission" date="2024-01" db="EMBL/GenBank/DDBJ databases">
        <title>The genomes of 5 underutilized Papilionoideae crops provide insights into root nodulation and disease resistanc.</title>
        <authorList>
            <person name="Yuan L."/>
        </authorList>
    </citation>
    <scope>NUCLEOTIDE SEQUENCE [LARGE SCALE GENOMIC DNA]</scope>
    <source>
        <strain evidence="1">ZHUSHIDOU_FW_LH</strain>
        <tissue evidence="1">Leaf</tissue>
    </source>
</reference>
<proteinExistence type="predicted"/>
<accession>A0AAN9E2L4</accession>
<name>A0AAN9E2L4_CROPI</name>
<comment type="caution">
    <text evidence="1">The sequence shown here is derived from an EMBL/GenBank/DDBJ whole genome shotgun (WGS) entry which is preliminary data.</text>
</comment>
<dbReference type="AlphaFoldDB" id="A0AAN9E2L4"/>
<keyword evidence="2" id="KW-1185">Reference proteome</keyword>
<gene>
    <name evidence="1" type="ORF">RIF29_39928</name>
</gene>
<dbReference type="EMBL" id="JAYWIO010000008">
    <property type="protein sequence ID" value="KAK7245094.1"/>
    <property type="molecule type" value="Genomic_DNA"/>
</dbReference>
<evidence type="ECO:0000313" key="1">
    <source>
        <dbReference type="EMBL" id="KAK7245094.1"/>
    </source>
</evidence>